<dbReference type="InterPro" id="IPR023194">
    <property type="entry name" value="eIF3-like_dom_sf"/>
</dbReference>
<feature type="compositionally biased region" description="Basic and acidic residues" evidence="5">
    <location>
        <begin position="77"/>
        <end position="89"/>
    </location>
</feature>
<keyword evidence="3 4" id="KW-0648">Protein biosynthesis</keyword>
<comment type="function">
    <text evidence="4">Component of the eukaryotic translation initiation factor 3 (eIF-3) complex, which is involved in protein synthesis of a specialized repertoire of mRNAs and, together with other initiation factors, stimulates binding of mRNA and methionyl-tRNAi to the 40S ribosome. The eIF-3 complex specifically targets and initiates translation of a subset of mRNAs involved in cell proliferation.</text>
</comment>
<evidence type="ECO:0000313" key="6">
    <source>
        <dbReference type="EMBL" id="GAT48719.1"/>
    </source>
</evidence>
<dbReference type="PANTHER" id="PTHR21681">
    <property type="entry name" value="EUKARYOTIC TRANSLATION INITIATION FACTOR 3 SUBUNIT J"/>
    <property type="match status" value="1"/>
</dbReference>
<dbReference type="EMBL" id="DF844911">
    <property type="protein sequence ID" value="GAT48719.1"/>
    <property type="molecule type" value="Genomic_DNA"/>
</dbReference>
<feature type="compositionally biased region" description="Acidic residues" evidence="5">
    <location>
        <begin position="1"/>
        <end position="10"/>
    </location>
</feature>
<feature type="compositionally biased region" description="Basic and acidic residues" evidence="5">
    <location>
        <begin position="207"/>
        <end position="217"/>
    </location>
</feature>
<gene>
    <name evidence="4" type="primary">HCR1</name>
    <name evidence="6" type="ORF">MCHLO_06098</name>
</gene>
<dbReference type="HAMAP" id="MF_03009">
    <property type="entry name" value="eIF3j"/>
    <property type="match status" value="1"/>
</dbReference>
<dbReference type="InterPro" id="IPR013906">
    <property type="entry name" value="eIF3j"/>
</dbReference>
<keyword evidence="2 4" id="KW-0396">Initiation factor</keyword>
<dbReference type="PANTHER" id="PTHR21681:SF0">
    <property type="entry name" value="EUKARYOTIC TRANSLATION INITIATION FACTOR 3 SUBUNIT J"/>
    <property type="match status" value="1"/>
</dbReference>
<dbReference type="Pfam" id="PF08597">
    <property type="entry name" value="eIF3_subunit"/>
    <property type="match status" value="1"/>
</dbReference>
<proteinExistence type="inferred from homology"/>
<feature type="compositionally biased region" description="Basic and acidic residues" evidence="5">
    <location>
        <begin position="101"/>
        <end position="116"/>
    </location>
</feature>
<feature type="compositionally biased region" description="Acidic residues" evidence="5">
    <location>
        <begin position="90"/>
        <end position="99"/>
    </location>
</feature>
<feature type="region of interest" description="Disordered" evidence="5">
    <location>
        <begin position="204"/>
        <end position="233"/>
    </location>
</feature>
<dbReference type="GO" id="GO:0003743">
    <property type="term" value="F:translation initiation factor activity"/>
    <property type="evidence" value="ECO:0007669"/>
    <property type="project" value="UniProtKB-KW"/>
</dbReference>
<evidence type="ECO:0000313" key="7">
    <source>
        <dbReference type="Proteomes" id="UP000815677"/>
    </source>
</evidence>
<dbReference type="Proteomes" id="UP000815677">
    <property type="component" value="Unassembled WGS sequence"/>
</dbReference>
<protein>
    <recommendedName>
        <fullName evidence="4">Eukaryotic translation initiation factor 3 subunit J</fullName>
        <shortName evidence="4">eIF3j</shortName>
    </recommendedName>
    <alternativeName>
        <fullName evidence="4">Eukaryotic translation initiation factor 3 30 kDa subunit homolog</fullName>
        <shortName evidence="4">eIF-3 30 kDa subunit homolog</shortName>
    </alternativeName>
</protein>
<evidence type="ECO:0000256" key="3">
    <source>
        <dbReference type="ARBA" id="ARBA00022917"/>
    </source>
</evidence>
<name>A0ABQ0LC79_MYCCL</name>
<feature type="region of interest" description="Disordered" evidence="5">
    <location>
        <begin position="1"/>
        <end position="122"/>
    </location>
</feature>
<keyword evidence="1 4" id="KW-0963">Cytoplasm</keyword>
<evidence type="ECO:0000256" key="1">
    <source>
        <dbReference type="ARBA" id="ARBA00022490"/>
    </source>
</evidence>
<feature type="compositionally biased region" description="Acidic residues" evidence="5">
    <location>
        <begin position="33"/>
        <end position="52"/>
    </location>
</feature>
<evidence type="ECO:0000256" key="4">
    <source>
        <dbReference type="HAMAP-Rule" id="MF_03009"/>
    </source>
</evidence>
<dbReference type="Gene3D" id="1.10.246.60">
    <property type="entry name" value="Eukaryotic translation initiation factor 3 like domains"/>
    <property type="match status" value="1"/>
</dbReference>
<comment type="similarity">
    <text evidence="4">Belongs to the eIF-3 subunit J family.</text>
</comment>
<evidence type="ECO:0000256" key="2">
    <source>
        <dbReference type="ARBA" id="ARBA00022540"/>
    </source>
</evidence>
<comment type="subunit">
    <text evidence="4">Component of the eukaryotic translation initiation factor 3 (eIF-3) complex.</text>
</comment>
<reference evidence="6" key="1">
    <citation type="submission" date="2014-09" db="EMBL/GenBank/DDBJ databases">
        <title>Genome sequence of the luminous mushroom Mycena chlorophos for searching fungal bioluminescence genes.</title>
        <authorList>
            <person name="Tanaka Y."/>
            <person name="Kasuga D."/>
            <person name="Oba Y."/>
            <person name="Hase S."/>
            <person name="Sato K."/>
            <person name="Oba Y."/>
            <person name="Sakakibara Y."/>
        </authorList>
    </citation>
    <scope>NUCLEOTIDE SEQUENCE</scope>
</reference>
<evidence type="ECO:0000256" key="5">
    <source>
        <dbReference type="SAM" id="MobiDB-lite"/>
    </source>
</evidence>
<keyword evidence="7" id="KW-1185">Reference proteome</keyword>
<organism evidence="6 7">
    <name type="scientific">Mycena chlorophos</name>
    <name type="common">Agaric fungus</name>
    <name type="synonym">Agaricus chlorophos</name>
    <dbReference type="NCBI Taxonomy" id="658473"/>
    <lineage>
        <taxon>Eukaryota</taxon>
        <taxon>Fungi</taxon>
        <taxon>Dikarya</taxon>
        <taxon>Basidiomycota</taxon>
        <taxon>Agaricomycotina</taxon>
        <taxon>Agaricomycetes</taxon>
        <taxon>Agaricomycetidae</taxon>
        <taxon>Agaricales</taxon>
        <taxon>Marasmiineae</taxon>
        <taxon>Mycenaceae</taxon>
        <taxon>Mycena</taxon>
    </lineage>
</organism>
<sequence length="259" mass="28183">MSDEWDESDSDSAPAKPAAPPPKPIKKSSKWEGEDEDDDGPASDWDASSDDEEKPKAAPTTSAAPPKKKGTLKAKLAQKEAERQARLDAGDDEEYDSDAVLDPRDKARRDRERELNADLSNAADLLGSAALGGTSSSELDSLISAQPRTKDDFVKFSNQIIEVIIKRHQSKPLYPAFIEHLARELCMPLKDVEVRKVASGLTTLSNEKQKEQRDKASGKKKPKAAGKPILGTTKASGRVDTGLYEEALDDFGSNADDFM</sequence>
<accession>A0ABQ0LC79</accession>
<comment type="subcellular location">
    <subcellularLocation>
        <location evidence="4">Cytoplasm</location>
    </subcellularLocation>
</comment>